<feature type="transmembrane region" description="Helical" evidence="3">
    <location>
        <begin position="442"/>
        <end position="460"/>
    </location>
</feature>
<gene>
    <name evidence="4" type="ORF">TTHERM_00985070</name>
</gene>
<feature type="transmembrane region" description="Helical" evidence="3">
    <location>
        <begin position="556"/>
        <end position="576"/>
    </location>
</feature>
<feature type="region of interest" description="Disordered" evidence="2">
    <location>
        <begin position="67"/>
        <end position="117"/>
    </location>
</feature>
<feature type="transmembrane region" description="Helical" evidence="3">
    <location>
        <begin position="169"/>
        <end position="188"/>
    </location>
</feature>
<accession>Q233X1</accession>
<name>Q233X1_TETTS</name>
<dbReference type="HOGENOM" id="CLU_391062_0_0_1"/>
<feature type="transmembrane region" description="Helical" evidence="3">
    <location>
        <begin position="674"/>
        <end position="694"/>
    </location>
</feature>
<keyword evidence="5" id="KW-1185">Reference proteome</keyword>
<dbReference type="OrthoDB" id="312646at2759"/>
<feature type="compositionally biased region" description="Basic and acidic residues" evidence="2">
    <location>
        <begin position="69"/>
        <end position="81"/>
    </location>
</feature>
<evidence type="ECO:0000256" key="3">
    <source>
        <dbReference type="SAM" id="Phobius"/>
    </source>
</evidence>
<evidence type="ECO:0000313" key="5">
    <source>
        <dbReference type="Proteomes" id="UP000009168"/>
    </source>
</evidence>
<proteinExistence type="predicted"/>
<sequence length="697" mass="83336">MDSQDKEIRERFLSINDDNQSYNLSETNQRKKHNNINSSDRSKTQTFQEDEQDDLVKYIKKLKQGFRSQKQERDCSRENNKDFINLGQNSNKQIENNEDQDDQQNFDGDQYNADQMTNTQSYSDDSEYFKQDSSNFDQIMNLEGDINLDEFQGKFGNYASWSWSQFFEFFIYHIIYYIFGPFCIIIFYPFNKTYIYKNLGFNLGGDFSFIQFVLWITNLFITIAYIFIPKTQTFVEVFEVYNMWIMVIFRIFSISCKYAMLHPMTITLYKKKLLTKEEKLKDFYLADWKKQTDQCLIEELFAAQQRNEVDLTMFSTSFFYEINDNTYNKLQEIQQIQLESLQFSRVSLDILGNNSVKLVEQFSQLKTDKNQTKSQSFNGMVILHFLIKQFNKNQKFYQANYIVFLIGLLRSSIWYIYTLVYYPEKYLEFDLFVTVVGTAMTAFNFLLYVTIGLFLLNIIFDSHRIYHLMVQMLFLIKPKKDQNYIQTQKYLPTLNLTQNNNFKNWVQLRRLSIEYGKRFWKRGQVNLSFMLLYSIYPAISLILYMLDVFHFCELEIWFMTFDFFITFISVAICLYFSACINYSFVYHISILEEIQIVFRNLQREDLLQSKQEPSNYLYRIILKNLREKTGNNEEAIQEYINNIIESIDDSKNELQLLSNTEPFQCFGFTITFSILKSGLIFLSSILTFSINVYLKAH</sequence>
<dbReference type="Proteomes" id="UP000009168">
    <property type="component" value="Unassembled WGS sequence"/>
</dbReference>
<feature type="compositionally biased region" description="Polar residues" evidence="2">
    <location>
        <begin position="35"/>
        <end position="47"/>
    </location>
</feature>
<keyword evidence="3" id="KW-0472">Membrane</keyword>
<dbReference type="AlphaFoldDB" id="Q233X1"/>
<organism evidence="4 5">
    <name type="scientific">Tetrahymena thermophila (strain SB210)</name>
    <dbReference type="NCBI Taxonomy" id="312017"/>
    <lineage>
        <taxon>Eukaryota</taxon>
        <taxon>Sar</taxon>
        <taxon>Alveolata</taxon>
        <taxon>Ciliophora</taxon>
        <taxon>Intramacronucleata</taxon>
        <taxon>Oligohymenophorea</taxon>
        <taxon>Hymenostomatida</taxon>
        <taxon>Tetrahymenina</taxon>
        <taxon>Tetrahymenidae</taxon>
        <taxon>Tetrahymena</taxon>
    </lineage>
</organism>
<dbReference type="KEGG" id="tet:TTHERM_00985070"/>
<keyword evidence="3 4" id="KW-0812">Transmembrane</keyword>
<feature type="compositionally biased region" description="Polar residues" evidence="2">
    <location>
        <begin position="16"/>
        <end position="27"/>
    </location>
</feature>
<dbReference type="InParanoid" id="Q233X1"/>
<reference evidence="5" key="1">
    <citation type="journal article" date="2006" name="PLoS Biol.">
        <title>Macronuclear genome sequence of the ciliate Tetrahymena thermophila, a model eukaryote.</title>
        <authorList>
            <person name="Eisen J.A."/>
            <person name="Coyne R.S."/>
            <person name="Wu M."/>
            <person name="Wu D."/>
            <person name="Thiagarajan M."/>
            <person name="Wortman J.R."/>
            <person name="Badger J.H."/>
            <person name="Ren Q."/>
            <person name="Amedeo P."/>
            <person name="Jones K.M."/>
            <person name="Tallon L.J."/>
            <person name="Delcher A.L."/>
            <person name="Salzberg S.L."/>
            <person name="Silva J.C."/>
            <person name="Haas B.J."/>
            <person name="Majoros W.H."/>
            <person name="Farzad M."/>
            <person name="Carlton J.M."/>
            <person name="Smith R.K. Jr."/>
            <person name="Garg J."/>
            <person name="Pearlman R.E."/>
            <person name="Karrer K.M."/>
            <person name="Sun L."/>
            <person name="Manning G."/>
            <person name="Elde N.C."/>
            <person name="Turkewitz A.P."/>
            <person name="Asai D.J."/>
            <person name="Wilkes D.E."/>
            <person name="Wang Y."/>
            <person name="Cai H."/>
            <person name="Collins K."/>
            <person name="Stewart B.A."/>
            <person name="Lee S.R."/>
            <person name="Wilamowska K."/>
            <person name="Weinberg Z."/>
            <person name="Ruzzo W.L."/>
            <person name="Wloga D."/>
            <person name="Gaertig J."/>
            <person name="Frankel J."/>
            <person name="Tsao C.-C."/>
            <person name="Gorovsky M.A."/>
            <person name="Keeling P.J."/>
            <person name="Waller R.F."/>
            <person name="Patron N.J."/>
            <person name="Cherry J.M."/>
            <person name="Stover N.A."/>
            <person name="Krieger C.J."/>
            <person name="del Toro C."/>
            <person name="Ryder H.F."/>
            <person name="Williamson S.C."/>
            <person name="Barbeau R.A."/>
            <person name="Hamilton E.P."/>
            <person name="Orias E."/>
        </authorList>
    </citation>
    <scope>NUCLEOTIDE SEQUENCE [LARGE SCALE GENOMIC DNA]</scope>
    <source>
        <strain evidence="5">SB210</strain>
    </source>
</reference>
<keyword evidence="3" id="KW-1133">Transmembrane helix</keyword>
<keyword evidence="1" id="KW-0175">Coiled coil</keyword>
<dbReference type="EMBL" id="GG662768">
    <property type="protein sequence ID" value="EAR91813.1"/>
    <property type="molecule type" value="Genomic_DNA"/>
</dbReference>
<dbReference type="GeneID" id="7846618"/>
<evidence type="ECO:0000313" key="4">
    <source>
        <dbReference type="EMBL" id="EAR91813.1"/>
    </source>
</evidence>
<dbReference type="RefSeq" id="XP_001012058.1">
    <property type="nucleotide sequence ID" value="XM_001012058.1"/>
</dbReference>
<feature type="transmembrane region" description="Helical" evidence="3">
    <location>
        <begin position="240"/>
        <end position="261"/>
    </location>
</feature>
<feature type="transmembrane region" description="Helical" evidence="3">
    <location>
        <begin position="209"/>
        <end position="228"/>
    </location>
</feature>
<protein>
    <submittedName>
        <fullName evidence="4">Transmembrane protein, putative</fullName>
    </submittedName>
</protein>
<evidence type="ECO:0000256" key="1">
    <source>
        <dbReference type="SAM" id="Coils"/>
    </source>
</evidence>
<feature type="transmembrane region" description="Helical" evidence="3">
    <location>
        <begin position="525"/>
        <end position="544"/>
    </location>
</feature>
<dbReference type="eggNOG" id="ENOG502SNK1">
    <property type="taxonomic scope" value="Eukaryota"/>
</dbReference>
<feature type="coiled-coil region" evidence="1">
    <location>
        <begin position="622"/>
        <end position="660"/>
    </location>
</feature>
<dbReference type="OMA" id="KRQWEIS"/>
<evidence type="ECO:0000256" key="2">
    <source>
        <dbReference type="SAM" id="MobiDB-lite"/>
    </source>
</evidence>
<feature type="compositionally biased region" description="Basic and acidic residues" evidence="2">
    <location>
        <begin position="1"/>
        <end position="12"/>
    </location>
</feature>
<feature type="region of interest" description="Disordered" evidence="2">
    <location>
        <begin position="1"/>
        <end position="51"/>
    </location>
</feature>
<feature type="transmembrane region" description="Helical" evidence="3">
    <location>
        <begin position="401"/>
        <end position="422"/>
    </location>
</feature>